<evidence type="ECO:0000313" key="9">
    <source>
        <dbReference type="Proteomes" id="UP000317648"/>
    </source>
</evidence>
<evidence type="ECO:0000256" key="4">
    <source>
        <dbReference type="ARBA" id="ARBA00023014"/>
    </source>
</evidence>
<name>A0A518DZL1_9BACT</name>
<dbReference type="SUPFAM" id="SSF50022">
    <property type="entry name" value="ISP domain"/>
    <property type="match status" value="1"/>
</dbReference>
<keyword evidence="4" id="KW-0411">Iron-sulfur</keyword>
<dbReference type="GO" id="GO:0051537">
    <property type="term" value="F:2 iron, 2 sulfur cluster binding"/>
    <property type="evidence" value="ECO:0007669"/>
    <property type="project" value="UniProtKB-KW"/>
</dbReference>
<gene>
    <name evidence="8" type="primary">petC1</name>
    <name evidence="8" type="ORF">Pla8534_51230</name>
</gene>
<dbReference type="Proteomes" id="UP000317648">
    <property type="component" value="Chromosome"/>
</dbReference>
<dbReference type="AlphaFoldDB" id="A0A518DZL1"/>
<feature type="transmembrane region" description="Helical" evidence="6">
    <location>
        <begin position="31"/>
        <end position="57"/>
    </location>
</feature>
<dbReference type="Gene3D" id="2.102.10.10">
    <property type="entry name" value="Rieske [2Fe-2S] iron-sulphur domain"/>
    <property type="match status" value="1"/>
</dbReference>
<evidence type="ECO:0000256" key="2">
    <source>
        <dbReference type="ARBA" id="ARBA00022723"/>
    </source>
</evidence>
<dbReference type="KEGG" id="lcre:Pla8534_51230"/>
<proteinExistence type="predicted"/>
<keyword evidence="3" id="KW-0408">Iron</keyword>
<keyword evidence="6" id="KW-0812">Transmembrane</keyword>
<keyword evidence="2" id="KW-0479">Metal-binding</keyword>
<evidence type="ECO:0000259" key="7">
    <source>
        <dbReference type="PROSITE" id="PS51296"/>
    </source>
</evidence>
<keyword evidence="1" id="KW-0001">2Fe-2S</keyword>
<dbReference type="InterPro" id="IPR036922">
    <property type="entry name" value="Rieske_2Fe-2S_sf"/>
</dbReference>
<keyword evidence="9" id="KW-1185">Reference proteome</keyword>
<dbReference type="PROSITE" id="PS51296">
    <property type="entry name" value="RIESKE"/>
    <property type="match status" value="1"/>
</dbReference>
<feature type="region of interest" description="Disordered" evidence="5">
    <location>
        <begin position="1"/>
        <end position="22"/>
    </location>
</feature>
<evidence type="ECO:0000256" key="1">
    <source>
        <dbReference type="ARBA" id="ARBA00022714"/>
    </source>
</evidence>
<keyword evidence="6" id="KW-1133">Transmembrane helix</keyword>
<sequence length="206" mass="22099">MADSSKKPVKPGKEPAVVDAPAPGGPTRRSLIWELAAGFVGFVVGLPALGAGMLVLFDPLFRREAIGANGPGKWLRITSLESVPADNTPAQFPVLDDLVDAWNRDANQPIGAIFLLRKEDGEIKAFNASCPHAGCFVSYAAAHDVFACPCHNSEFELDGSKVKGKSNPSPRPLDALEVDPEKLKLGEVWVKFINYYPGIHDLVPKG</sequence>
<dbReference type="GO" id="GO:0046872">
    <property type="term" value="F:metal ion binding"/>
    <property type="evidence" value="ECO:0007669"/>
    <property type="project" value="UniProtKB-KW"/>
</dbReference>
<organism evidence="8 9">
    <name type="scientific">Lignipirellula cremea</name>
    <dbReference type="NCBI Taxonomy" id="2528010"/>
    <lineage>
        <taxon>Bacteria</taxon>
        <taxon>Pseudomonadati</taxon>
        <taxon>Planctomycetota</taxon>
        <taxon>Planctomycetia</taxon>
        <taxon>Pirellulales</taxon>
        <taxon>Pirellulaceae</taxon>
        <taxon>Lignipirellula</taxon>
    </lineage>
</organism>
<feature type="domain" description="Rieske" evidence="7">
    <location>
        <begin position="90"/>
        <end position="187"/>
    </location>
</feature>
<evidence type="ECO:0000313" key="8">
    <source>
        <dbReference type="EMBL" id="QDU97277.1"/>
    </source>
</evidence>
<dbReference type="EMBL" id="CP036433">
    <property type="protein sequence ID" value="QDU97277.1"/>
    <property type="molecule type" value="Genomic_DNA"/>
</dbReference>
<dbReference type="InterPro" id="IPR017941">
    <property type="entry name" value="Rieske_2Fe-2S"/>
</dbReference>
<evidence type="ECO:0000256" key="3">
    <source>
        <dbReference type="ARBA" id="ARBA00023004"/>
    </source>
</evidence>
<dbReference type="CDD" id="cd03467">
    <property type="entry name" value="Rieske"/>
    <property type="match status" value="1"/>
</dbReference>
<protein>
    <submittedName>
        <fullName evidence="8">Cytochrome b6-f complex iron-sulfur subunit 1</fullName>
    </submittedName>
</protein>
<dbReference type="Pfam" id="PF00355">
    <property type="entry name" value="Rieske"/>
    <property type="match status" value="1"/>
</dbReference>
<reference evidence="8 9" key="1">
    <citation type="submission" date="2019-02" db="EMBL/GenBank/DDBJ databases">
        <title>Deep-cultivation of Planctomycetes and their phenomic and genomic characterization uncovers novel biology.</title>
        <authorList>
            <person name="Wiegand S."/>
            <person name="Jogler M."/>
            <person name="Boedeker C."/>
            <person name="Pinto D."/>
            <person name="Vollmers J."/>
            <person name="Rivas-Marin E."/>
            <person name="Kohn T."/>
            <person name="Peeters S.H."/>
            <person name="Heuer A."/>
            <person name="Rast P."/>
            <person name="Oberbeckmann S."/>
            <person name="Bunk B."/>
            <person name="Jeske O."/>
            <person name="Meyerdierks A."/>
            <person name="Storesund J.E."/>
            <person name="Kallscheuer N."/>
            <person name="Luecker S."/>
            <person name="Lage O.M."/>
            <person name="Pohl T."/>
            <person name="Merkel B.J."/>
            <person name="Hornburger P."/>
            <person name="Mueller R.-W."/>
            <person name="Bruemmer F."/>
            <person name="Labrenz M."/>
            <person name="Spormann A.M."/>
            <person name="Op den Camp H."/>
            <person name="Overmann J."/>
            <person name="Amann R."/>
            <person name="Jetten M.S.M."/>
            <person name="Mascher T."/>
            <person name="Medema M.H."/>
            <person name="Devos D.P."/>
            <person name="Kaster A.-K."/>
            <person name="Ovreas L."/>
            <person name="Rohde M."/>
            <person name="Galperin M.Y."/>
            <person name="Jogler C."/>
        </authorList>
    </citation>
    <scope>NUCLEOTIDE SEQUENCE [LARGE SCALE GENOMIC DNA]</scope>
    <source>
        <strain evidence="8 9">Pla85_3_4</strain>
    </source>
</reference>
<keyword evidence="6" id="KW-0472">Membrane</keyword>
<accession>A0A518DZL1</accession>
<evidence type="ECO:0000256" key="5">
    <source>
        <dbReference type="SAM" id="MobiDB-lite"/>
    </source>
</evidence>
<evidence type="ECO:0000256" key="6">
    <source>
        <dbReference type="SAM" id="Phobius"/>
    </source>
</evidence>